<dbReference type="InterPro" id="IPR020846">
    <property type="entry name" value="MFS_dom"/>
</dbReference>
<dbReference type="Gene3D" id="1.20.1250.20">
    <property type="entry name" value="MFS general substrate transporter like domains"/>
    <property type="match status" value="1"/>
</dbReference>
<keyword evidence="5 7" id="KW-1133">Transmembrane helix</keyword>
<feature type="transmembrane region" description="Helical" evidence="7">
    <location>
        <begin position="69"/>
        <end position="93"/>
    </location>
</feature>
<feature type="transmembrane region" description="Helical" evidence="7">
    <location>
        <begin position="128"/>
        <end position="149"/>
    </location>
</feature>
<evidence type="ECO:0000256" key="2">
    <source>
        <dbReference type="ARBA" id="ARBA00022448"/>
    </source>
</evidence>
<reference evidence="9" key="1">
    <citation type="journal article" date="2023" name="Antibiotics">
        <title>Prevalence and Molecular Characterization of Methicillin-Resistant Staphylococci (MRS) and Mammaliicocci (MRM) in Dromedary Camels from Algeria: First Detection of SCCmec-mecC Hybrid in Methicillin-Resistant Mammaliicoccus lentus.</title>
        <authorList>
            <person name="Belhout C."/>
            <person name="Boyen F."/>
            <person name="Vereecke N."/>
            <person name="Theuns S."/>
            <person name="Taibi N."/>
            <person name="Stegger M."/>
            <person name="de la Fe-Rodriguez P.Y."/>
            <person name="Bouayad L."/>
            <person name="Elgroud R."/>
            <person name="Butaye P."/>
        </authorList>
    </citation>
    <scope>NUCLEOTIDE SEQUENCE</scope>
    <source>
        <strain evidence="9">7048</strain>
    </source>
</reference>
<proteinExistence type="predicted"/>
<keyword evidence="6 7" id="KW-0472">Membrane</keyword>
<evidence type="ECO:0000256" key="5">
    <source>
        <dbReference type="ARBA" id="ARBA00022989"/>
    </source>
</evidence>
<gene>
    <name evidence="9" type="ORF">PYH69_01870</name>
</gene>
<evidence type="ECO:0000313" key="9">
    <source>
        <dbReference type="EMBL" id="WHI60398.1"/>
    </source>
</evidence>
<dbReference type="PROSITE" id="PS50850">
    <property type="entry name" value="MFS"/>
    <property type="match status" value="1"/>
</dbReference>
<dbReference type="Pfam" id="PF07690">
    <property type="entry name" value="MFS_1"/>
    <property type="match status" value="1"/>
</dbReference>
<evidence type="ECO:0000256" key="4">
    <source>
        <dbReference type="ARBA" id="ARBA00022692"/>
    </source>
</evidence>
<feature type="transmembrane region" description="Helical" evidence="7">
    <location>
        <begin position="99"/>
        <end position="119"/>
    </location>
</feature>
<keyword evidence="2" id="KW-0813">Transport</keyword>
<feature type="transmembrane region" description="Helical" evidence="7">
    <location>
        <begin position="200"/>
        <end position="221"/>
    </location>
</feature>
<accession>A0AAX3W540</accession>
<evidence type="ECO:0000256" key="1">
    <source>
        <dbReference type="ARBA" id="ARBA00004651"/>
    </source>
</evidence>
<evidence type="ECO:0000256" key="7">
    <source>
        <dbReference type="SAM" id="Phobius"/>
    </source>
</evidence>
<feature type="transmembrane region" description="Helical" evidence="7">
    <location>
        <begin position="233"/>
        <end position="257"/>
    </location>
</feature>
<evidence type="ECO:0000313" key="10">
    <source>
        <dbReference type="Proteomes" id="UP001223261"/>
    </source>
</evidence>
<evidence type="ECO:0000256" key="6">
    <source>
        <dbReference type="ARBA" id="ARBA00023136"/>
    </source>
</evidence>
<comment type="subcellular location">
    <subcellularLocation>
        <location evidence="1">Cell membrane</location>
        <topology evidence="1">Multi-pass membrane protein</topology>
    </subcellularLocation>
</comment>
<feature type="transmembrane region" description="Helical" evidence="7">
    <location>
        <begin position="39"/>
        <end position="62"/>
    </location>
</feature>
<dbReference type="PANTHER" id="PTHR43124">
    <property type="entry name" value="PURINE EFFLUX PUMP PBUE"/>
    <property type="match status" value="1"/>
</dbReference>
<feature type="transmembrane region" description="Helical" evidence="7">
    <location>
        <begin position="329"/>
        <end position="347"/>
    </location>
</feature>
<dbReference type="PANTHER" id="PTHR43124:SF3">
    <property type="entry name" value="CHLORAMPHENICOL EFFLUX PUMP RV0191"/>
    <property type="match status" value="1"/>
</dbReference>
<dbReference type="Proteomes" id="UP001223261">
    <property type="component" value="Chromosome"/>
</dbReference>
<feature type="domain" description="Major facilitator superfamily (MFS) profile" evidence="8">
    <location>
        <begin position="3"/>
        <end position="377"/>
    </location>
</feature>
<sequence length="377" mass="40597">MKKIWVLTLGMFALGMDAYIVAGLLPDMSKSFDKNNAEIGQGVTVFTLFFALSAPLFSTILAKYSVKNILLLAMLIFGLANLMIMVSTTYNIYIISRGIAGLGAGLFSPMAVSSGGYLVEHKNKGKALAFIIAGMSVGTVIGVSVGLQISNLTNWRFAIGIIVIISFIAFISIYVLFPKFKVPTVPGLRKRFKLFINPKVLKVVLVTMCASIASLGLYTYLSQVINESLSSDYITIFLTTWGVGGLIGSFGIGLVIDKFKNTKVLVLIILIILAFSIGLIPLLIKLPIIGLLPFLLWGCMGWATQVPQQHILLKNHPEHGGASVALNSSLNYLGSSIGAAIGGFILAQDLNIDTLIYGAVLFVVLGIIIQSFNIFFD</sequence>
<protein>
    <submittedName>
        <fullName evidence="9">MFS transporter</fullName>
    </submittedName>
</protein>
<dbReference type="SUPFAM" id="SSF103473">
    <property type="entry name" value="MFS general substrate transporter"/>
    <property type="match status" value="1"/>
</dbReference>
<evidence type="ECO:0000259" key="8">
    <source>
        <dbReference type="PROSITE" id="PS50850"/>
    </source>
</evidence>
<feature type="transmembrane region" description="Helical" evidence="7">
    <location>
        <begin position="264"/>
        <end position="284"/>
    </location>
</feature>
<dbReference type="CDD" id="cd17324">
    <property type="entry name" value="MFS_NepI_like"/>
    <property type="match status" value="1"/>
</dbReference>
<dbReference type="InterPro" id="IPR011701">
    <property type="entry name" value="MFS"/>
</dbReference>
<dbReference type="GO" id="GO:0005886">
    <property type="term" value="C:plasma membrane"/>
    <property type="evidence" value="ECO:0007669"/>
    <property type="project" value="UniProtKB-SubCell"/>
</dbReference>
<evidence type="ECO:0000256" key="3">
    <source>
        <dbReference type="ARBA" id="ARBA00022475"/>
    </source>
</evidence>
<dbReference type="AlphaFoldDB" id="A0AAX3W540"/>
<dbReference type="RefSeq" id="WP_282862529.1">
    <property type="nucleotide sequence ID" value="NZ_CP118848.1"/>
</dbReference>
<dbReference type="InterPro" id="IPR050189">
    <property type="entry name" value="MFS_Efflux_Transporters"/>
</dbReference>
<dbReference type="EMBL" id="CP118848">
    <property type="protein sequence ID" value="WHI60398.1"/>
    <property type="molecule type" value="Genomic_DNA"/>
</dbReference>
<keyword evidence="3" id="KW-1003">Cell membrane</keyword>
<feature type="transmembrane region" description="Helical" evidence="7">
    <location>
        <begin position="155"/>
        <end position="177"/>
    </location>
</feature>
<dbReference type="GO" id="GO:0022857">
    <property type="term" value="F:transmembrane transporter activity"/>
    <property type="evidence" value="ECO:0007669"/>
    <property type="project" value="InterPro"/>
</dbReference>
<organism evidence="9 10">
    <name type="scientific">Mammaliicoccus lentus</name>
    <name type="common">Staphylococcus lentus</name>
    <dbReference type="NCBI Taxonomy" id="42858"/>
    <lineage>
        <taxon>Bacteria</taxon>
        <taxon>Bacillati</taxon>
        <taxon>Bacillota</taxon>
        <taxon>Bacilli</taxon>
        <taxon>Bacillales</taxon>
        <taxon>Staphylococcaceae</taxon>
        <taxon>Mammaliicoccus</taxon>
    </lineage>
</organism>
<keyword evidence="4 7" id="KW-0812">Transmembrane</keyword>
<feature type="transmembrane region" description="Helical" evidence="7">
    <location>
        <begin position="354"/>
        <end position="376"/>
    </location>
</feature>
<dbReference type="InterPro" id="IPR036259">
    <property type="entry name" value="MFS_trans_sf"/>
</dbReference>
<name>A0AAX3W540_MAMLE</name>